<protein>
    <submittedName>
        <fullName evidence="1">Uncharacterized protein</fullName>
    </submittedName>
</protein>
<sequence>MKAINQLCCGWEKMLVCGGPGNQTSALMALWYGVRFICRIEVVGSVPGQGIPKLILVAHMRIPCSTLPANTTTSLGRRQ</sequence>
<organism evidence="1 2">
    <name type="scientific">Dreissena polymorpha</name>
    <name type="common">Zebra mussel</name>
    <name type="synonym">Mytilus polymorpha</name>
    <dbReference type="NCBI Taxonomy" id="45954"/>
    <lineage>
        <taxon>Eukaryota</taxon>
        <taxon>Metazoa</taxon>
        <taxon>Spiralia</taxon>
        <taxon>Lophotrochozoa</taxon>
        <taxon>Mollusca</taxon>
        <taxon>Bivalvia</taxon>
        <taxon>Autobranchia</taxon>
        <taxon>Heteroconchia</taxon>
        <taxon>Euheterodonta</taxon>
        <taxon>Imparidentia</taxon>
        <taxon>Neoheterodontei</taxon>
        <taxon>Myida</taxon>
        <taxon>Dreissenoidea</taxon>
        <taxon>Dreissenidae</taxon>
        <taxon>Dreissena</taxon>
    </lineage>
</organism>
<dbReference type="Proteomes" id="UP000828390">
    <property type="component" value="Unassembled WGS sequence"/>
</dbReference>
<proteinExistence type="predicted"/>
<dbReference type="AlphaFoldDB" id="A0A9D4HSI1"/>
<reference evidence="1" key="1">
    <citation type="journal article" date="2019" name="bioRxiv">
        <title>The Genome of the Zebra Mussel, Dreissena polymorpha: A Resource for Invasive Species Research.</title>
        <authorList>
            <person name="McCartney M.A."/>
            <person name="Auch B."/>
            <person name="Kono T."/>
            <person name="Mallez S."/>
            <person name="Zhang Y."/>
            <person name="Obille A."/>
            <person name="Becker A."/>
            <person name="Abrahante J.E."/>
            <person name="Garbe J."/>
            <person name="Badalamenti J.P."/>
            <person name="Herman A."/>
            <person name="Mangelson H."/>
            <person name="Liachko I."/>
            <person name="Sullivan S."/>
            <person name="Sone E.D."/>
            <person name="Koren S."/>
            <person name="Silverstein K.A.T."/>
            <person name="Beckman K.B."/>
            <person name="Gohl D.M."/>
        </authorList>
    </citation>
    <scope>NUCLEOTIDE SEQUENCE</scope>
    <source>
        <strain evidence="1">Duluth1</strain>
        <tissue evidence="1">Whole animal</tissue>
    </source>
</reference>
<comment type="caution">
    <text evidence="1">The sequence shown here is derived from an EMBL/GenBank/DDBJ whole genome shotgun (WGS) entry which is preliminary data.</text>
</comment>
<accession>A0A9D4HSI1</accession>
<reference evidence="1" key="2">
    <citation type="submission" date="2020-11" db="EMBL/GenBank/DDBJ databases">
        <authorList>
            <person name="McCartney M.A."/>
            <person name="Auch B."/>
            <person name="Kono T."/>
            <person name="Mallez S."/>
            <person name="Becker A."/>
            <person name="Gohl D.M."/>
            <person name="Silverstein K.A.T."/>
            <person name="Koren S."/>
            <person name="Bechman K.B."/>
            <person name="Herman A."/>
            <person name="Abrahante J.E."/>
            <person name="Garbe J."/>
        </authorList>
    </citation>
    <scope>NUCLEOTIDE SEQUENCE</scope>
    <source>
        <strain evidence="1">Duluth1</strain>
        <tissue evidence="1">Whole animal</tissue>
    </source>
</reference>
<evidence type="ECO:0000313" key="1">
    <source>
        <dbReference type="EMBL" id="KAH3729431.1"/>
    </source>
</evidence>
<dbReference type="EMBL" id="JAIWYP010000012">
    <property type="protein sequence ID" value="KAH3729431.1"/>
    <property type="molecule type" value="Genomic_DNA"/>
</dbReference>
<name>A0A9D4HSI1_DREPO</name>
<gene>
    <name evidence="1" type="ORF">DPMN_055402</name>
</gene>
<evidence type="ECO:0000313" key="2">
    <source>
        <dbReference type="Proteomes" id="UP000828390"/>
    </source>
</evidence>
<keyword evidence="2" id="KW-1185">Reference proteome</keyword>